<gene>
    <name evidence="2" type="ORF">NCGR_LOCUS40506</name>
</gene>
<evidence type="ECO:0000313" key="2">
    <source>
        <dbReference type="EMBL" id="CAD6257016.1"/>
    </source>
</evidence>
<evidence type="ECO:0000259" key="1">
    <source>
        <dbReference type="Pfam" id="PF07727"/>
    </source>
</evidence>
<dbReference type="SUPFAM" id="SSF56672">
    <property type="entry name" value="DNA/RNA polymerases"/>
    <property type="match status" value="1"/>
</dbReference>
<dbReference type="PANTHER" id="PTHR43383:SF2">
    <property type="entry name" value="AMIDOHYDROLASE 2 FAMILY PROTEIN"/>
    <property type="match status" value="1"/>
</dbReference>
<dbReference type="InterPro" id="IPR013103">
    <property type="entry name" value="RVT_2"/>
</dbReference>
<feature type="domain" description="Reverse transcriptase Ty1/copia-type" evidence="1">
    <location>
        <begin position="11"/>
        <end position="241"/>
    </location>
</feature>
<dbReference type="PANTHER" id="PTHR43383">
    <property type="entry name" value="NODULIN 6"/>
    <property type="match status" value="1"/>
</dbReference>
<keyword evidence="3" id="KW-1185">Reference proteome</keyword>
<dbReference type="EMBL" id="CAJGYO010000010">
    <property type="protein sequence ID" value="CAD6257016.1"/>
    <property type="molecule type" value="Genomic_DNA"/>
</dbReference>
<dbReference type="OrthoDB" id="1919845at2759"/>
<comment type="caution">
    <text evidence="2">The sequence shown here is derived from an EMBL/GenBank/DDBJ whole genome shotgun (WGS) entry which is preliminary data.</text>
</comment>
<accession>A0A811QD68</accession>
<sequence>MDTEYQALRRNKTWHLVHPPHDKNIIDCKWVYKVKQRADGSIDRYKARLVAKGYKQRYGIDYEDTFSPVVKAATIHLILSIAVSKGWTLRQLDFQNAFLHGVLEEEVYMRQPPGYVDKDRPNWVCKLDKALYGLKQAPHAWYARLCGKLETLGFVPSKADTSLFYYQKGRHTIFVLVYVDDIIVASSSKDATDALLRDLEWDFALKDLGDLHYFLGIEVKRSRDGLLLSQQRYATDVVKRAVCMQYAVLKHTICSVEAYSMQCMSRFGTRARRGWDEEDDLMMMTSSSLLVFLRARGETSARKSFVDRCRVTAKCHGTFLKVTIASI</sequence>
<reference evidence="2" key="1">
    <citation type="submission" date="2020-10" db="EMBL/GenBank/DDBJ databases">
        <authorList>
            <person name="Han B."/>
            <person name="Lu T."/>
            <person name="Zhao Q."/>
            <person name="Huang X."/>
            <person name="Zhao Y."/>
        </authorList>
    </citation>
    <scope>NUCLEOTIDE SEQUENCE</scope>
</reference>
<proteinExistence type="predicted"/>
<protein>
    <recommendedName>
        <fullName evidence="1">Reverse transcriptase Ty1/copia-type domain-containing protein</fullName>
    </recommendedName>
</protein>
<organism evidence="2 3">
    <name type="scientific">Miscanthus lutarioriparius</name>
    <dbReference type="NCBI Taxonomy" id="422564"/>
    <lineage>
        <taxon>Eukaryota</taxon>
        <taxon>Viridiplantae</taxon>
        <taxon>Streptophyta</taxon>
        <taxon>Embryophyta</taxon>
        <taxon>Tracheophyta</taxon>
        <taxon>Spermatophyta</taxon>
        <taxon>Magnoliopsida</taxon>
        <taxon>Liliopsida</taxon>
        <taxon>Poales</taxon>
        <taxon>Poaceae</taxon>
        <taxon>PACMAD clade</taxon>
        <taxon>Panicoideae</taxon>
        <taxon>Andropogonodae</taxon>
        <taxon>Andropogoneae</taxon>
        <taxon>Saccharinae</taxon>
        <taxon>Miscanthus</taxon>
    </lineage>
</organism>
<dbReference type="InterPro" id="IPR043502">
    <property type="entry name" value="DNA/RNA_pol_sf"/>
</dbReference>
<dbReference type="AlphaFoldDB" id="A0A811QD68"/>
<evidence type="ECO:0000313" key="3">
    <source>
        <dbReference type="Proteomes" id="UP000604825"/>
    </source>
</evidence>
<dbReference type="Proteomes" id="UP000604825">
    <property type="component" value="Unassembled WGS sequence"/>
</dbReference>
<dbReference type="Pfam" id="PF07727">
    <property type="entry name" value="RVT_2"/>
    <property type="match status" value="1"/>
</dbReference>
<name>A0A811QD68_9POAL</name>